<proteinExistence type="predicted"/>
<organism evidence="1 2">
    <name type="scientific">Streptomyces ziwulingensis</name>
    <dbReference type="NCBI Taxonomy" id="1045501"/>
    <lineage>
        <taxon>Bacteria</taxon>
        <taxon>Bacillati</taxon>
        <taxon>Actinomycetota</taxon>
        <taxon>Actinomycetes</taxon>
        <taxon>Kitasatosporales</taxon>
        <taxon>Streptomycetaceae</taxon>
        <taxon>Streptomyces</taxon>
    </lineage>
</organism>
<accession>A0ABP9CM04</accession>
<gene>
    <name evidence="1" type="ORF">GCM10023220_49240</name>
</gene>
<comment type="caution">
    <text evidence="1">The sequence shown here is derived from an EMBL/GenBank/DDBJ whole genome shotgun (WGS) entry which is preliminary data.</text>
</comment>
<dbReference type="Proteomes" id="UP001501265">
    <property type="component" value="Unassembled WGS sequence"/>
</dbReference>
<sequence>MYVEQHGGRLAAPQRGVQLPFHLAQAVRARDVTYFDDLVSPIGSVALHIQGPLQVRGEVSDPAAF</sequence>
<protein>
    <submittedName>
        <fullName evidence="1">Uncharacterized protein</fullName>
    </submittedName>
</protein>
<evidence type="ECO:0000313" key="1">
    <source>
        <dbReference type="EMBL" id="GAA4812155.1"/>
    </source>
</evidence>
<name>A0ABP9CM04_9ACTN</name>
<dbReference type="EMBL" id="BAABIG010000052">
    <property type="protein sequence ID" value="GAA4812155.1"/>
    <property type="molecule type" value="Genomic_DNA"/>
</dbReference>
<reference evidence="2" key="1">
    <citation type="journal article" date="2019" name="Int. J. Syst. Evol. Microbiol.">
        <title>The Global Catalogue of Microorganisms (GCM) 10K type strain sequencing project: providing services to taxonomists for standard genome sequencing and annotation.</title>
        <authorList>
            <consortium name="The Broad Institute Genomics Platform"/>
            <consortium name="The Broad Institute Genome Sequencing Center for Infectious Disease"/>
            <person name="Wu L."/>
            <person name="Ma J."/>
        </authorList>
    </citation>
    <scope>NUCLEOTIDE SEQUENCE [LARGE SCALE GENOMIC DNA]</scope>
    <source>
        <strain evidence="2">JCM 18081</strain>
    </source>
</reference>
<evidence type="ECO:0000313" key="2">
    <source>
        <dbReference type="Proteomes" id="UP001501265"/>
    </source>
</evidence>
<keyword evidence="2" id="KW-1185">Reference proteome</keyword>